<dbReference type="Gene3D" id="3.40.50.150">
    <property type="entry name" value="Vaccinia Virus protein VP39"/>
    <property type="match status" value="1"/>
</dbReference>
<dbReference type="InterPro" id="IPR052514">
    <property type="entry name" value="SAM-dependent_MTase"/>
</dbReference>
<evidence type="ECO:0000313" key="2">
    <source>
        <dbReference type="EMBL" id="MFD2201428.1"/>
    </source>
</evidence>
<feature type="domain" description="Methyltransferase FkbM" evidence="1">
    <location>
        <begin position="86"/>
        <end position="252"/>
    </location>
</feature>
<keyword evidence="3" id="KW-1185">Reference proteome</keyword>
<dbReference type="PANTHER" id="PTHR34203">
    <property type="entry name" value="METHYLTRANSFERASE, FKBM FAMILY PROTEIN"/>
    <property type="match status" value="1"/>
</dbReference>
<organism evidence="2 3">
    <name type="scientific">Shivajiella indica</name>
    <dbReference type="NCBI Taxonomy" id="872115"/>
    <lineage>
        <taxon>Bacteria</taxon>
        <taxon>Pseudomonadati</taxon>
        <taxon>Bacteroidota</taxon>
        <taxon>Cytophagia</taxon>
        <taxon>Cytophagales</taxon>
        <taxon>Cyclobacteriaceae</taxon>
        <taxon>Shivajiella</taxon>
    </lineage>
</organism>
<dbReference type="EC" id="2.1.1.-" evidence="2"/>
<reference evidence="3" key="1">
    <citation type="journal article" date="2019" name="Int. J. Syst. Evol. Microbiol.">
        <title>The Global Catalogue of Microorganisms (GCM) 10K type strain sequencing project: providing services to taxonomists for standard genome sequencing and annotation.</title>
        <authorList>
            <consortium name="The Broad Institute Genomics Platform"/>
            <consortium name="The Broad Institute Genome Sequencing Center for Infectious Disease"/>
            <person name="Wu L."/>
            <person name="Ma J."/>
        </authorList>
    </citation>
    <scope>NUCLEOTIDE SEQUENCE [LARGE SCALE GENOMIC DNA]</scope>
    <source>
        <strain evidence="3">KCTC 19812</strain>
    </source>
</reference>
<dbReference type="InterPro" id="IPR006342">
    <property type="entry name" value="FkbM_mtfrase"/>
</dbReference>
<dbReference type="EMBL" id="JBHUIV010000010">
    <property type="protein sequence ID" value="MFD2201428.1"/>
    <property type="molecule type" value="Genomic_DNA"/>
</dbReference>
<dbReference type="PANTHER" id="PTHR34203:SF15">
    <property type="entry name" value="SLL1173 PROTEIN"/>
    <property type="match status" value="1"/>
</dbReference>
<accession>A0ABW5B6E5</accession>
<dbReference type="GO" id="GO:0032259">
    <property type="term" value="P:methylation"/>
    <property type="evidence" value="ECO:0007669"/>
    <property type="project" value="UniProtKB-KW"/>
</dbReference>
<comment type="caution">
    <text evidence="2">The sequence shown here is derived from an EMBL/GenBank/DDBJ whole genome shotgun (WGS) entry which is preliminary data.</text>
</comment>
<dbReference type="SUPFAM" id="SSF53335">
    <property type="entry name" value="S-adenosyl-L-methionine-dependent methyltransferases"/>
    <property type="match status" value="1"/>
</dbReference>
<name>A0ABW5B6E5_9BACT</name>
<sequence>MEILAATISRYLYIIPGGYFLVQVLKKLFSKKYENPEWRTFSFRGITMKVDISKSMGLAIYWRGAHDWRPIFAMEKLLQKGNTVVDIGANQGEYSLWSARIVGKEGKVYAFEPLSSIFGRLQENIALNPDLQKTIIPVHLGLSDKKGTLKLYSSDLSNEGVNTLYKEEGSVFLEDIELSTLDQEWEKIGNPKLDLLKIDVEGAELPVLLGAEKTIAKFLPIIFLEINQEACKAAGYKASDILEFLTKFGYSFELIGLRGKTTKVISEKLPGFCNIIAKK</sequence>
<dbReference type="Proteomes" id="UP001597414">
    <property type="component" value="Unassembled WGS sequence"/>
</dbReference>
<evidence type="ECO:0000259" key="1">
    <source>
        <dbReference type="Pfam" id="PF05050"/>
    </source>
</evidence>
<dbReference type="InterPro" id="IPR029063">
    <property type="entry name" value="SAM-dependent_MTases_sf"/>
</dbReference>
<dbReference type="GO" id="GO:0008168">
    <property type="term" value="F:methyltransferase activity"/>
    <property type="evidence" value="ECO:0007669"/>
    <property type="project" value="UniProtKB-KW"/>
</dbReference>
<proteinExistence type="predicted"/>
<dbReference type="NCBIfam" id="TIGR01444">
    <property type="entry name" value="fkbM_fam"/>
    <property type="match status" value="1"/>
</dbReference>
<dbReference type="RefSeq" id="WP_380801346.1">
    <property type="nucleotide sequence ID" value="NZ_JBHUIV010000010.1"/>
</dbReference>
<protein>
    <submittedName>
        <fullName evidence="2">FkbM family methyltransferase</fullName>
        <ecNumber evidence="2">2.1.1.-</ecNumber>
    </submittedName>
</protein>
<evidence type="ECO:0000313" key="3">
    <source>
        <dbReference type="Proteomes" id="UP001597414"/>
    </source>
</evidence>
<keyword evidence="2" id="KW-0808">Transferase</keyword>
<keyword evidence="2" id="KW-0489">Methyltransferase</keyword>
<dbReference type="Pfam" id="PF05050">
    <property type="entry name" value="Methyltransf_21"/>
    <property type="match status" value="1"/>
</dbReference>
<gene>
    <name evidence="2" type="ORF">ACFSKV_07610</name>
</gene>